<reference evidence="3 4" key="1">
    <citation type="journal article" date="2019" name="Sci. Rep.">
        <title>Nanopore sequencing improves the draft genome of the human pathogenic amoeba Naegleria fowleri.</title>
        <authorList>
            <person name="Liechti N."/>
            <person name="Schurch N."/>
            <person name="Bruggmann R."/>
            <person name="Wittwer M."/>
        </authorList>
    </citation>
    <scope>NUCLEOTIDE SEQUENCE [LARGE SCALE GENOMIC DNA]</scope>
    <source>
        <strain evidence="3 4">ATCC 30894</strain>
    </source>
</reference>
<dbReference type="RefSeq" id="XP_044569264.1">
    <property type="nucleotide sequence ID" value="XM_044707921.1"/>
</dbReference>
<dbReference type="VEuPathDB" id="AmoebaDB:FDP41_000450"/>
<dbReference type="PRINTS" id="PR00449">
    <property type="entry name" value="RASTRNSFRMNG"/>
</dbReference>
<evidence type="ECO:0000256" key="1">
    <source>
        <dbReference type="ARBA" id="ARBA00022741"/>
    </source>
</evidence>
<dbReference type="SUPFAM" id="SSF52540">
    <property type="entry name" value="P-loop containing nucleoside triphosphate hydrolases"/>
    <property type="match status" value="1"/>
</dbReference>
<dbReference type="SMART" id="SM00174">
    <property type="entry name" value="RHO"/>
    <property type="match status" value="1"/>
</dbReference>
<evidence type="ECO:0000256" key="2">
    <source>
        <dbReference type="ARBA" id="ARBA00023134"/>
    </source>
</evidence>
<dbReference type="GO" id="GO:0003924">
    <property type="term" value="F:GTPase activity"/>
    <property type="evidence" value="ECO:0007669"/>
    <property type="project" value="InterPro"/>
</dbReference>
<gene>
    <name evidence="3" type="ORF">FDP41_000450</name>
</gene>
<dbReference type="GeneID" id="68107668"/>
<dbReference type="InterPro" id="IPR027417">
    <property type="entry name" value="P-loop_NTPase"/>
</dbReference>
<protein>
    <submittedName>
        <fullName evidence="3">Uncharacterized protein</fullName>
    </submittedName>
</protein>
<dbReference type="EMBL" id="VFQX01000002">
    <property type="protein sequence ID" value="KAF0984551.1"/>
    <property type="molecule type" value="Genomic_DNA"/>
</dbReference>
<dbReference type="OrthoDB" id="2115692at2759"/>
<sequence>MDLKHQLLQQSRKYVNHLKQKGPKNPFLSFHDLKSITPIPIKRMTCPSDACTRTSHVDYKIVFTGDGAVGKSSLIARYHNGIFPNDYVPTVYDRLRPLSYPGTDWIPEIRCYTTESNPPIVLVMNKIDLRSNYLELLLNNKDLPLEYQDGEAVARKMGCCTYLETSAKENIHVEDLTEVVVKSCSQTYRLPMLKKFLSALNWKHSSNLRSDIITMTLKNKHHHSVAFRNYTFSIEPLTWKHVDQVTLLTCYCFTESEPISRAFGYQMTDLYNFAHTYVSQAAREELGHVAIDKTGLFVAAIYSEDFVKGVVEHPELEPETIPDVLHIFDKLHSQYFSNPPPLEMTHFSHKPSELFTTNNYGKILHLVVAATYSFYRSQGIMSKLTNTHLEYCKNDRGFTQGVAECSSDYSRRALLRFGFNTQAKVDYDEYESLVEIDGKIVKPLQGKIEPPHVSMDMVWNYKL</sequence>
<dbReference type="VEuPathDB" id="AmoebaDB:NfTy_001230"/>
<keyword evidence="1" id="KW-0547">Nucleotide-binding</keyword>
<proteinExistence type="predicted"/>
<dbReference type="Gene3D" id="3.40.630.30">
    <property type="match status" value="1"/>
</dbReference>
<dbReference type="SUPFAM" id="SSF55729">
    <property type="entry name" value="Acyl-CoA N-acyltransferases (Nat)"/>
    <property type="match status" value="1"/>
</dbReference>
<dbReference type="SMART" id="SM00175">
    <property type="entry name" value="RAB"/>
    <property type="match status" value="1"/>
</dbReference>
<evidence type="ECO:0000313" key="3">
    <source>
        <dbReference type="EMBL" id="KAF0984551.1"/>
    </source>
</evidence>
<keyword evidence="4" id="KW-1185">Reference proteome</keyword>
<dbReference type="VEuPathDB" id="AmoebaDB:NF0006100"/>
<accession>A0A6A5CB95</accession>
<name>A0A6A5CB95_NAEFO</name>
<dbReference type="Proteomes" id="UP000444721">
    <property type="component" value="Unassembled WGS sequence"/>
</dbReference>
<dbReference type="VEuPathDB" id="AmoebaDB:NF0006080"/>
<dbReference type="PANTHER" id="PTHR24072">
    <property type="entry name" value="RHO FAMILY GTPASE"/>
    <property type="match status" value="1"/>
</dbReference>
<organism evidence="3 4">
    <name type="scientific">Naegleria fowleri</name>
    <name type="common">Brain eating amoeba</name>
    <dbReference type="NCBI Taxonomy" id="5763"/>
    <lineage>
        <taxon>Eukaryota</taxon>
        <taxon>Discoba</taxon>
        <taxon>Heterolobosea</taxon>
        <taxon>Tetramitia</taxon>
        <taxon>Eutetramitia</taxon>
        <taxon>Vahlkampfiidae</taxon>
        <taxon>Naegleria</taxon>
    </lineage>
</organism>
<dbReference type="GO" id="GO:0005525">
    <property type="term" value="F:GTP binding"/>
    <property type="evidence" value="ECO:0007669"/>
    <property type="project" value="UniProtKB-KW"/>
</dbReference>
<dbReference type="GO" id="GO:0007264">
    <property type="term" value="P:small GTPase-mediated signal transduction"/>
    <property type="evidence" value="ECO:0007669"/>
    <property type="project" value="InterPro"/>
</dbReference>
<keyword evidence="2" id="KW-0342">GTP-binding</keyword>
<dbReference type="InterPro" id="IPR003578">
    <property type="entry name" value="Small_GTPase_Rho"/>
</dbReference>
<dbReference type="AlphaFoldDB" id="A0A6A5CB95"/>
<evidence type="ECO:0000313" key="4">
    <source>
        <dbReference type="Proteomes" id="UP000444721"/>
    </source>
</evidence>
<comment type="caution">
    <text evidence="3">The sequence shown here is derived from an EMBL/GenBank/DDBJ whole genome shotgun (WGS) entry which is preliminary data.</text>
</comment>
<dbReference type="InterPro" id="IPR016181">
    <property type="entry name" value="Acyl_CoA_acyltransferase"/>
</dbReference>
<dbReference type="Pfam" id="PF00071">
    <property type="entry name" value="Ras"/>
    <property type="match status" value="2"/>
</dbReference>
<dbReference type="SMART" id="SM00173">
    <property type="entry name" value="RAS"/>
    <property type="match status" value="1"/>
</dbReference>
<dbReference type="Gene3D" id="3.40.50.300">
    <property type="entry name" value="P-loop containing nucleotide triphosphate hydrolases"/>
    <property type="match status" value="2"/>
</dbReference>
<dbReference type="InterPro" id="IPR001806">
    <property type="entry name" value="Small_GTPase"/>
</dbReference>